<dbReference type="SUPFAM" id="SSF140478">
    <property type="entry name" value="LemA-like"/>
    <property type="match status" value="1"/>
</dbReference>
<reference evidence="7" key="1">
    <citation type="journal article" date="2016" name="Genome Announc.">
        <title>Complete genome sequence of Alkaliphilus metalliredigens strain QYMF, an alkaliphilic and metal-reducing bacterium isolated from borax-contaminated leachate ponds.</title>
        <authorList>
            <person name="Hwang C."/>
            <person name="Copeland A."/>
            <person name="Lucas S."/>
            <person name="Lapidus A."/>
            <person name="Barry K."/>
            <person name="Detter J.C."/>
            <person name="Glavina Del Rio T."/>
            <person name="Hammon N."/>
            <person name="Israni S."/>
            <person name="Dalin E."/>
            <person name="Tice H."/>
            <person name="Pitluck S."/>
            <person name="Chertkov O."/>
            <person name="Brettin T."/>
            <person name="Bruce D."/>
            <person name="Han C."/>
            <person name="Schmutz J."/>
            <person name="Larimer F."/>
            <person name="Land M.L."/>
            <person name="Hauser L."/>
            <person name="Kyrpides N."/>
            <person name="Mikhailova N."/>
            <person name="Ye Q."/>
            <person name="Zhou J."/>
            <person name="Richardson P."/>
            <person name="Fields M.W."/>
        </authorList>
    </citation>
    <scope>NUCLEOTIDE SEQUENCE [LARGE SCALE GENOMIC DNA]</scope>
    <source>
        <strain evidence="7">QYMF</strain>
    </source>
</reference>
<dbReference type="AlphaFoldDB" id="A6TS06"/>
<dbReference type="EMBL" id="CP000724">
    <property type="protein sequence ID" value="ABR48974.1"/>
    <property type="molecule type" value="Genomic_DNA"/>
</dbReference>
<dbReference type="RefSeq" id="WP_012063945.1">
    <property type="nucleotide sequence ID" value="NC_009633.1"/>
</dbReference>
<name>A6TS06_ALKMQ</name>
<evidence type="ECO:0000313" key="7">
    <source>
        <dbReference type="Proteomes" id="UP000001572"/>
    </source>
</evidence>
<evidence type="ECO:0000256" key="5">
    <source>
        <dbReference type="ARBA" id="ARBA00023136"/>
    </source>
</evidence>
<gene>
    <name evidence="6" type="ordered locus">Amet_2824</name>
</gene>
<dbReference type="Pfam" id="PF04011">
    <property type="entry name" value="LemA"/>
    <property type="match status" value="1"/>
</dbReference>
<dbReference type="InterPro" id="IPR007156">
    <property type="entry name" value="MamQ_LemA"/>
</dbReference>
<protein>
    <submittedName>
        <fullName evidence="6">LemA family protein</fullName>
    </submittedName>
</protein>
<evidence type="ECO:0000256" key="4">
    <source>
        <dbReference type="ARBA" id="ARBA00022989"/>
    </source>
</evidence>
<dbReference type="STRING" id="293826.Amet_2824"/>
<dbReference type="eggNOG" id="COG1704">
    <property type="taxonomic scope" value="Bacteria"/>
</dbReference>
<dbReference type="HOGENOM" id="CLU_056714_0_1_9"/>
<keyword evidence="4" id="KW-1133">Transmembrane helix</keyword>
<dbReference type="GO" id="GO:0016020">
    <property type="term" value="C:membrane"/>
    <property type="evidence" value="ECO:0007669"/>
    <property type="project" value="UniProtKB-SubCell"/>
</dbReference>
<dbReference type="InterPro" id="IPR023353">
    <property type="entry name" value="LemA-like_dom_sf"/>
</dbReference>
<dbReference type="KEGG" id="amt:Amet_2824"/>
<proteinExistence type="inferred from homology"/>
<evidence type="ECO:0000313" key="6">
    <source>
        <dbReference type="EMBL" id="ABR48974.1"/>
    </source>
</evidence>
<evidence type="ECO:0000256" key="2">
    <source>
        <dbReference type="ARBA" id="ARBA00008854"/>
    </source>
</evidence>
<sequence>MKKTWIIVLVIVALVIAIPAISITGSYNKLVGMDESVNANWQQVENLMQRRYDLIPNLVEVTKGYASHEEQVFTEIANARARIGQGSNREDMIDANQELTGALSRLLVLTENYPQLQASEQFVRLQDELAGTENRLAVARQDYNNSVRDYNDTIRRFPTSLLANNFGFDSQPYFEMSSEAGEAPQVNFN</sequence>
<dbReference type="Proteomes" id="UP000001572">
    <property type="component" value="Chromosome"/>
</dbReference>
<keyword evidence="3" id="KW-0812">Transmembrane</keyword>
<dbReference type="PANTHER" id="PTHR34478:SF2">
    <property type="entry name" value="MEMBRANE PROTEIN"/>
    <property type="match status" value="1"/>
</dbReference>
<comment type="subcellular location">
    <subcellularLocation>
        <location evidence="1">Membrane</location>
        <topology evidence="1">Single-pass membrane protein</topology>
    </subcellularLocation>
</comment>
<evidence type="ECO:0000256" key="1">
    <source>
        <dbReference type="ARBA" id="ARBA00004167"/>
    </source>
</evidence>
<keyword evidence="7" id="KW-1185">Reference proteome</keyword>
<dbReference type="PANTHER" id="PTHR34478">
    <property type="entry name" value="PROTEIN LEMA"/>
    <property type="match status" value="1"/>
</dbReference>
<accession>A6TS06</accession>
<comment type="similarity">
    <text evidence="2">Belongs to the LemA family.</text>
</comment>
<dbReference type="Gene3D" id="1.20.1440.20">
    <property type="entry name" value="LemA-like domain"/>
    <property type="match status" value="1"/>
</dbReference>
<dbReference type="OrthoDB" id="9804152at2"/>
<organism evidence="6 7">
    <name type="scientific">Alkaliphilus metalliredigens (strain QYMF)</name>
    <dbReference type="NCBI Taxonomy" id="293826"/>
    <lineage>
        <taxon>Bacteria</taxon>
        <taxon>Bacillati</taxon>
        <taxon>Bacillota</taxon>
        <taxon>Clostridia</taxon>
        <taxon>Peptostreptococcales</taxon>
        <taxon>Natronincolaceae</taxon>
        <taxon>Alkaliphilus</taxon>
    </lineage>
</organism>
<keyword evidence="5" id="KW-0472">Membrane</keyword>
<evidence type="ECO:0000256" key="3">
    <source>
        <dbReference type="ARBA" id="ARBA00022692"/>
    </source>
</evidence>